<dbReference type="Pfam" id="PF00583">
    <property type="entry name" value="Acetyltransf_1"/>
    <property type="match status" value="1"/>
</dbReference>
<dbReference type="Proteomes" id="UP000318578">
    <property type="component" value="Unassembled WGS sequence"/>
</dbReference>
<protein>
    <submittedName>
        <fullName evidence="4">GNAT family N-acetyltransferase</fullName>
    </submittedName>
</protein>
<evidence type="ECO:0000313" key="4">
    <source>
        <dbReference type="EMBL" id="TVT16927.1"/>
    </source>
</evidence>
<sequence>MTIAQEDWDAPDGAALRAAQRVELDARYGRDDHEPGRKPSAEDIAVFVVAREDGRAVGCGALRLLQDGAAEIKRMYVLPEARGSGVAVAILRELEARADRLGVATLKLETGTAQPDAIRFYEREGYRQIENFGPYQGEPLSRCYARQLGVSR</sequence>
<evidence type="ECO:0000256" key="2">
    <source>
        <dbReference type="ARBA" id="ARBA00023315"/>
    </source>
</evidence>
<dbReference type="SUPFAM" id="SSF55729">
    <property type="entry name" value="Acyl-CoA N-acyltransferases (Nat)"/>
    <property type="match status" value="1"/>
</dbReference>
<dbReference type="PANTHER" id="PTHR43877">
    <property type="entry name" value="AMINOALKYLPHOSPHONATE N-ACETYLTRANSFERASE-RELATED-RELATED"/>
    <property type="match status" value="1"/>
</dbReference>
<reference evidence="4 5" key="1">
    <citation type="submission" date="2019-07" db="EMBL/GenBank/DDBJ databases">
        <title>New species of Amycolatopsis and Streptomyces.</title>
        <authorList>
            <person name="Duangmal K."/>
            <person name="Teo W.F.A."/>
            <person name="Lipun K."/>
        </authorList>
    </citation>
    <scope>NUCLEOTIDE SEQUENCE [LARGE SCALE GENOMIC DNA]</scope>
    <source>
        <strain evidence="4 5">JCM 30562</strain>
    </source>
</reference>
<dbReference type="RefSeq" id="WP_144643984.1">
    <property type="nucleotide sequence ID" value="NZ_BNAX01000023.1"/>
</dbReference>
<comment type="caution">
    <text evidence="4">The sequence shown here is derived from an EMBL/GenBank/DDBJ whole genome shotgun (WGS) entry which is preliminary data.</text>
</comment>
<dbReference type="GO" id="GO:0016747">
    <property type="term" value="F:acyltransferase activity, transferring groups other than amino-acyl groups"/>
    <property type="evidence" value="ECO:0007669"/>
    <property type="project" value="InterPro"/>
</dbReference>
<dbReference type="InterPro" id="IPR000182">
    <property type="entry name" value="GNAT_dom"/>
</dbReference>
<keyword evidence="2" id="KW-0012">Acyltransferase</keyword>
<evidence type="ECO:0000259" key="3">
    <source>
        <dbReference type="PROSITE" id="PS51186"/>
    </source>
</evidence>
<keyword evidence="1 4" id="KW-0808">Transferase</keyword>
<dbReference type="PANTHER" id="PTHR43877:SF2">
    <property type="entry name" value="AMINOALKYLPHOSPHONATE N-ACETYLTRANSFERASE-RELATED"/>
    <property type="match status" value="1"/>
</dbReference>
<dbReference type="InterPro" id="IPR016181">
    <property type="entry name" value="Acyl_CoA_acyltransferase"/>
</dbReference>
<dbReference type="OrthoDB" id="70840at2"/>
<organism evidence="4 5">
    <name type="scientific">Amycolatopsis acidiphila</name>
    <dbReference type="NCBI Taxonomy" id="715473"/>
    <lineage>
        <taxon>Bacteria</taxon>
        <taxon>Bacillati</taxon>
        <taxon>Actinomycetota</taxon>
        <taxon>Actinomycetes</taxon>
        <taxon>Pseudonocardiales</taxon>
        <taxon>Pseudonocardiaceae</taxon>
        <taxon>Amycolatopsis</taxon>
    </lineage>
</organism>
<evidence type="ECO:0000256" key="1">
    <source>
        <dbReference type="ARBA" id="ARBA00022679"/>
    </source>
</evidence>
<dbReference type="CDD" id="cd04301">
    <property type="entry name" value="NAT_SF"/>
    <property type="match status" value="1"/>
</dbReference>
<proteinExistence type="predicted"/>
<dbReference type="AlphaFoldDB" id="A0A557ZY52"/>
<dbReference type="PROSITE" id="PS51186">
    <property type="entry name" value="GNAT"/>
    <property type="match status" value="1"/>
</dbReference>
<dbReference type="Gene3D" id="3.40.630.30">
    <property type="match status" value="1"/>
</dbReference>
<gene>
    <name evidence="4" type="ORF">FNH06_33405</name>
</gene>
<dbReference type="EMBL" id="VJZA01000092">
    <property type="protein sequence ID" value="TVT16927.1"/>
    <property type="molecule type" value="Genomic_DNA"/>
</dbReference>
<keyword evidence="5" id="KW-1185">Reference proteome</keyword>
<feature type="domain" description="N-acetyltransferase" evidence="3">
    <location>
        <begin position="1"/>
        <end position="149"/>
    </location>
</feature>
<accession>A0A557ZY52</accession>
<name>A0A557ZY52_9PSEU</name>
<evidence type="ECO:0000313" key="5">
    <source>
        <dbReference type="Proteomes" id="UP000318578"/>
    </source>
</evidence>
<dbReference type="InterPro" id="IPR050832">
    <property type="entry name" value="Bact_Acetyltransf"/>
</dbReference>